<feature type="binding site" evidence="9">
    <location>
        <begin position="97"/>
        <end position="99"/>
    </location>
    <ligand>
        <name>GTP</name>
        <dbReference type="ChEBI" id="CHEBI:37565"/>
    </ligand>
</feature>
<gene>
    <name evidence="9 11" type="primary">ribA</name>
    <name evidence="11" type="ORF">NBRC110019_29860</name>
</gene>
<dbReference type="GO" id="GO:0008270">
    <property type="term" value="F:zinc ion binding"/>
    <property type="evidence" value="ECO:0007669"/>
    <property type="project" value="UniProtKB-UniRule"/>
</dbReference>
<feature type="binding site" evidence="9">
    <location>
        <position position="119"/>
    </location>
    <ligand>
        <name>GTP</name>
        <dbReference type="ChEBI" id="CHEBI:37565"/>
    </ligand>
</feature>
<dbReference type="InterPro" id="IPR000926">
    <property type="entry name" value="RibA"/>
</dbReference>
<organism evidence="11 12">
    <name type="scientific">Neptunitalea chrysea</name>
    <dbReference type="NCBI Taxonomy" id="1647581"/>
    <lineage>
        <taxon>Bacteria</taxon>
        <taxon>Pseudomonadati</taxon>
        <taxon>Bacteroidota</taxon>
        <taxon>Flavobacteriia</taxon>
        <taxon>Flavobacteriales</taxon>
        <taxon>Flavobacteriaceae</taxon>
        <taxon>Neptunitalea</taxon>
    </lineage>
</organism>
<dbReference type="GO" id="GO:0009231">
    <property type="term" value="P:riboflavin biosynthetic process"/>
    <property type="evidence" value="ECO:0007669"/>
    <property type="project" value="UniProtKB-UniRule"/>
</dbReference>
<sequence>MLLHKEKVKFSNTAKLPTKYGLFNIVSFKEDSSEKEHLIVTMGNLMAKENVLTRVHSECLTGDVFTSLKCDCGEQLEASMKLIAEKKEGIIIYLKQEGRGIGLFNKVNAYALQDKGQDTIAANHSLGFDTDLRTFDIVANVINFLGVASIKLLTNNPEKVNTISKSTGILTSVQPLRTKPNKYNLGYLTIKKQQLKHAL</sequence>
<evidence type="ECO:0000256" key="1">
    <source>
        <dbReference type="ARBA" id="ARBA00004853"/>
    </source>
</evidence>
<dbReference type="Pfam" id="PF00925">
    <property type="entry name" value="GTP_cyclohydro2"/>
    <property type="match status" value="1"/>
</dbReference>
<evidence type="ECO:0000256" key="8">
    <source>
        <dbReference type="ARBA" id="ARBA00049295"/>
    </source>
</evidence>
<keyword evidence="4 9" id="KW-0547">Nucleotide-binding</keyword>
<keyword evidence="12" id="KW-1185">Reference proteome</keyword>
<feature type="active site" description="Nucleophile" evidence="9">
    <location>
        <position position="133"/>
    </location>
</feature>
<evidence type="ECO:0000259" key="10">
    <source>
        <dbReference type="Pfam" id="PF00925"/>
    </source>
</evidence>
<comment type="cofactor">
    <cofactor evidence="9">
        <name>Zn(2+)</name>
        <dbReference type="ChEBI" id="CHEBI:29105"/>
    </cofactor>
    <text evidence="9">Binds 1 zinc ion per subunit.</text>
</comment>
<evidence type="ECO:0000313" key="11">
    <source>
        <dbReference type="EMBL" id="GLB53945.1"/>
    </source>
</evidence>
<dbReference type="PANTHER" id="PTHR21327">
    <property type="entry name" value="GTP CYCLOHYDROLASE II-RELATED"/>
    <property type="match status" value="1"/>
</dbReference>
<evidence type="ECO:0000256" key="2">
    <source>
        <dbReference type="ARBA" id="ARBA00022619"/>
    </source>
</evidence>
<dbReference type="SUPFAM" id="SSF142695">
    <property type="entry name" value="RibA-like"/>
    <property type="match status" value="1"/>
</dbReference>
<dbReference type="PANTHER" id="PTHR21327:SF18">
    <property type="entry name" value="3,4-DIHYDROXY-2-BUTANONE 4-PHOSPHATE SYNTHASE"/>
    <property type="match status" value="1"/>
</dbReference>
<accession>A0A9W6EUU8</accession>
<dbReference type="HAMAP" id="MF_00179">
    <property type="entry name" value="RibA"/>
    <property type="match status" value="1"/>
</dbReference>
<dbReference type="AlphaFoldDB" id="A0A9W6EUU8"/>
<evidence type="ECO:0000256" key="7">
    <source>
        <dbReference type="ARBA" id="ARBA00023134"/>
    </source>
</evidence>
<feature type="binding site" evidence="9">
    <location>
        <position position="154"/>
    </location>
    <ligand>
        <name>GTP</name>
        <dbReference type="ChEBI" id="CHEBI:37565"/>
    </ligand>
</feature>
<feature type="binding site" evidence="9">
    <location>
        <position position="70"/>
    </location>
    <ligand>
        <name>Zn(2+)</name>
        <dbReference type="ChEBI" id="CHEBI:29105"/>
        <note>catalytic</note>
    </ligand>
</feature>
<comment type="catalytic activity">
    <reaction evidence="8 9">
        <text>GTP + 4 H2O = 2,5-diamino-6-hydroxy-4-(5-phosphoribosylamino)-pyrimidine + formate + 2 phosphate + 3 H(+)</text>
        <dbReference type="Rhea" id="RHEA:23704"/>
        <dbReference type="ChEBI" id="CHEBI:15377"/>
        <dbReference type="ChEBI" id="CHEBI:15378"/>
        <dbReference type="ChEBI" id="CHEBI:15740"/>
        <dbReference type="ChEBI" id="CHEBI:37565"/>
        <dbReference type="ChEBI" id="CHEBI:43474"/>
        <dbReference type="ChEBI" id="CHEBI:58614"/>
        <dbReference type="EC" id="3.5.4.25"/>
    </reaction>
</comment>
<keyword evidence="5 9" id="KW-0378">Hydrolase</keyword>
<comment type="function">
    <text evidence="9">Catalyzes the conversion of GTP to 2,5-diamino-6-ribosylamino-4(3H)-pyrimidinone 5'-phosphate (DARP), formate and pyrophosphate.</text>
</comment>
<evidence type="ECO:0000256" key="4">
    <source>
        <dbReference type="ARBA" id="ARBA00022741"/>
    </source>
</evidence>
<dbReference type="GO" id="GO:0005829">
    <property type="term" value="C:cytosol"/>
    <property type="evidence" value="ECO:0007669"/>
    <property type="project" value="TreeGrafter"/>
</dbReference>
<name>A0A9W6EUU8_9FLAO</name>
<comment type="caution">
    <text evidence="11">The sequence shown here is derived from an EMBL/GenBank/DDBJ whole genome shotgun (WGS) entry which is preliminary data.</text>
</comment>
<dbReference type="FunFam" id="3.40.50.10990:FF:000002">
    <property type="entry name" value="GTP cyclohydrolase-2"/>
    <property type="match status" value="1"/>
</dbReference>
<dbReference type="NCBIfam" id="NF001591">
    <property type="entry name" value="PRK00393.1"/>
    <property type="match status" value="1"/>
</dbReference>
<dbReference type="InterPro" id="IPR032677">
    <property type="entry name" value="GTP_cyclohydro_II"/>
</dbReference>
<dbReference type="NCBIfam" id="TIGR00505">
    <property type="entry name" value="ribA"/>
    <property type="match status" value="1"/>
</dbReference>
<evidence type="ECO:0000256" key="5">
    <source>
        <dbReference type="ARBA" id="ARBA00022801"/>
    </source>
</evidence>
<dbReference type="Proteomes" id="UP001143545">
    <property type="component" value="Unassembled WGS sequence"/>
</dbReference>
<dbReference type="EMBL" id="BRVP01000029">
    <property type="protein sequence ID" value="GLB53945.1"/>
    <property type="molecule type" value="Genomic_DNA"/>
</dbReference>
<dbReference type="RefSeq" id="WP_281756276.1">
    <property type="nucleotide sequence ID" value="NZ_BRVP01000029.1"/>
</dbReference>
<reference evidence="11" key="1">
    <citation type="submission" date="2022-07" db="EMBL/GenBank/DDBJ databases">
        <title>Taxonomy of Novel Oxalotrophic and Methylotrophic Bacteria.</title>
        <authorList>
            <person name="Sahin N."/>
            <person name="Tani A."/>
        </authorList>
    </citation>
    <scope>NUCLEOTIDE SEQUENCE</scope>
    <source>
        <strain evidence="11">AM327</strain>
    </source>
</reference>
<keyword evidence="2 9" id="KW-0686">Riboflavin biosynthesis</keyword>
<protein>
    <recommendedName>
        <fullName evidence="9">GTP cyclohydrolase-2</fullName>
        <ecNumber evidence="9">3.5.4.25</ecNumber>
    </recommendedName>
    <alternativeName>
        <fullName evidence="9">GTP cyclohydrolase II</fullName>
    </alternativeName>
</protein>
<dbReference type="CDD" id="cd00641">
    <property type="entry name" value="GTP_cyclohydro2"/>
    <property type="match status" value="1"/>
</dbReference>
<comment type="pathway">
    <text evidence="1 9">Cofactor biosynthesis; riboflavin biosynthesis; 5-amino-6-(D-ribitylamino)uracil from GTP: step 1/4.</text>
</comment>
<dbReference type="InterPro" id="IPR036144">
    <property type="entry name" value="RibA-like_sf"/>
</dbReference>
<proteinExistence type="inferred from homology"/>
<feature type="binding site" evidence="9">
    <location>
        <begin position="54"/>
        <end position="58"/>
    </location>
    <ligand>
        <name>GTP</name>
        <dbReference type="ChEBI" id="CHEBI:37565"/>
    </ligand>
</feature>
<feature type="binding site" evidence="9">
    <location>
        <position position="59"/>
    </location>
    <ligand>
        <name>Zn(2+)</name>
        <dbReference type="ChEBI" id="CHEBI:29105"/>
        <note>catalytic</note>
    </ligand>
</feature>
<feature type="binding site" evidence="9">
    <location>
        <position position="75"/>
    </location>
    <ligand>
        <name>GTP</name>
        <dbReference type="ChEBI" id="CHEBI:37565"/>
    </ligand>
</feature>
<keyword evidence="7 9" id="KW-0342">GTP-binding</keyword>
<evidence type="ECO:0000256" key="3">
    <source>
        <dbReference type="ARBA" id="ARBA00022723"/>
    </source>
</evidence>
<feature type="binding site" evidence="9">
    <location>
        <position position="159"/>
    </location>
    <ligand>
        <name>GTP</name>
        <dbReference type="ChEBI" id="CHEBI:37565"/>
    </ligand>
</feature>
<feature type="active site" description="Proton acceptor" evidence="9">
    <location>
        <position position="131"/>
    </location>
</feature>
<feature type="binding site" evidence="9">
    <location>
        <position position="72"/>
    </location>
    <ligand>
        <name>Zn(2+)</name>
        <dbReference type="ChEBI" id="CHEBI:29105"/>
        <note>catalytic</note>
    </ligand>
</feature>
<dbReference type="GO" id="GO:0003935">
    <property type="term" value="F:GTP cyclohydrolase II activity"/>
    <property type="evidence" value="ECO:0007669"/>
    <property type="project" value="UniProtKB-UniRule"/>
</dbReference>
<dbReference type="Gene3D" id="3.40.50.10990">
    <property type="entry name" value="GTP cyclohydrolase II"/>
    <property type="match status" value="1"/>
</dbReference>
<evidence type="ECO:0000313" key="12">
    <source>
        <dbReference type="Proteomes" id="UP001143545"/>
    </source>
</evidence>
<evidence type="ECO:0000256" key="6">
    <source>
        <dbReference type="ARBA" id="ARBA00022833"/>
    </source>
</evidence>
<feature type="domain" description="GTP cyclohydrolase II" evidence="10">
    <location>
        <begin position="13"/>
        <end position="165"/>
    </location>
</feature>
<keyword evidence="6 9" id="KW-0862">Zinc</keyword>
<keyword evidence="3 9" id="KW-0479">Metal-binding</keyword>
<comment type="similarity">
    <text evidence="9">Belongs to the GTP cyclohydrolase II family.</text>
</comment>
<evidence type="ECO:0000256" key="9">
    <source>
        <dbReference type="HAMAP-Rule" id="MF_00179"/>
    </source>
</evidence>
<dbReference type="EC" id="3.5.4.25" evidence="9"/>
<dbReference type="GO" id="GO:0005525">
    <property type="term" value="F:GTP binding"/>
    <property type="evidence" value="ECO:0007669"/>
    <property type="project" value="UniProtKB-KW"/>
</dbReference>